<feature type="compositionally biased region" description="Acidic residues" evidence="3">
    <location>
        <begin position="305"/>
        <end position="314"/>
    </location>
</feature>
<dbReference type="OrthoDB" id="2196114at2759"/>
<evidence type="ECO:0000313" key="5">
    <source>
        <dbReference type="Proteomes" id="UP000289152"/>
    </source>
</evidence>
<dbReference type="CDD" id="cd00022">
    <property type="entry name" value="BIR"/>
    <property type="match status" value="1"/>
</dbReference>
<dbReference type="PANTHER" id="PTHR46771">
    <property type="entry name" value="DETERIN"/>
    <property type="match status" value="1"/>
</dbReference>
<feature type="compositionally biased region" description="Basic and acidic residues" evidence="3">
    <location>
        <begin position="370"/>
        <end position="384"/>
    </location>
</feature>
<dbReference type="SMART" id="SM00238">
    <property type="entry name" value="BIR"/>
    <property type="match status" value="2"/>
</dbReference>
<dbReference type="InterPro" id="IPR051190">
    <property type="entry name" value="Baculoviral_IAP"/>
</dbReference>
<dbReference type="Proteomes" id="UP000289152">
    <property type="component" value="Unassembled WGS sequence"/>
</dbReference>
<dbReference type="Pfam" id="PF00653">
    <property type="entry name" value="BIR"/>
    <property type="match status" value="2"/>
</dbReference>
<dbReference type="PANTHER" id="PTHR46771:SF5">
    <property type="entry name" value="DETERIN"/>
    <property type="match status" value="1"/>
</dbReference>
<dbReference type="GO" id="GO:0046872">
    <property type="term" value="F:metal ion binding"/>
    <property type="evidence" value="ECO:0007669"/>
    <property type="project" value="UniProtKB-KW"/>
</dbReference>
<dbReference type="EMBL" id="SDIL01000013">
    <property type="protein sequence ID" value="RXK40986.1"/>
    <property type="molecule type" value="Genomic_DNA"/>
</dbReference>
<keyword evidence="2" id="KW-0862">Zinc</keyword>
<evidence type="ECO:0000256" key="1">
    <source>
        <dbReference type="ARBA" id="ARBA00022723"/>
    </source>
</evidence>
<dbReference type="InParanoid" id="A0A4Q1BSN5"/>
<evidence type="ECO:0000313" key="4">
    <source>
        <dbReference type="EMBL" id="RXK40986.1"/>
    </source>
</evidence>
<name>A0A4Q1BSN5_TREME</name>
<protein>
    <recommendedName>
        <fullName evidence="6">BIR-domain-containing protein</fullName>
    </recommendedName>
</protein>
<feature type="compositionally biased region" description="Basic and acidic residues" evidence="3">
    <location>
        <begin position="514"/>
        <end position="525"/>
    </location>
</feature>
<evidence type="ECO:0000256" key="3">
    <source>
        <dbReference type="SAM" id="MobiDB-lite"/>
    </source>
</evidence>
<reference evidence="4 5" key="1">
    <citation type="submission" date="2016-06" db="EMBL/GenBank/DDBJ databases">
        <title>Evolution of pathogenesis and genome organization in the Tremellales.</title>
        <authorList>
            <person name="Cuomo C."/>
            <person name="Litvintseva A."/>
            <person name="Heitman J."/>
            <person name="Chen Y."/>
            <person name="Sun S."/>
            <person name="Springer D."/>
            <person name="Dromer F."/>
            <person name="Young S."/>
            <person name="Zeng Q."/>
            <person name="Chapman S."/>
            <person name="Gujja S."/>
            <person name="Saif S."/>
            <person name="Birren B."/>
        </authorList>
    </citation>
    <scope>NUCLEOTIDE SEQUENCE [LARGE SCALE GENOMIC DNA]</scope>
    <source>
        <strain evidence="4 5">ATCC 28783</strain>
    </source>
</reference>
<comment type="caution">
    <text evidence="4">The sequence shown here is derived from an EMBL/GenBank/DDBJ whole genome shotgun (WGS) entry which is preliminary data.</text>
</comment>
<feature type="region of interest" description="Disordered" evidence="3">
    <location>
        <begin position="504"/>
        <end position="525"/>
    </location>
</feature>
<evidence type="ECO:0000256" key="2">
    <source>
        <dbReference type="ARBA" id="ARBA00022833"/>
    </source>
</evidence>
<keyword evidence="5" id="KW-1185">Reference proteome</keyword>
<feature type="compositionally biased region" description="Low complexity" evidence="3">
    <location>
        <begin position="219"/>
        <end position="253"/>
    </location>
</feature>
<dbReference type="PROSITE" id="PS50143">
    <property type="entry name" value="BIR_REPEAT_2"/>
    <property type="match status" value="2"/>
</dbReference>
<proteinExistence type="predicted"/>
<gene>
    <name evidence="4" type="ORF">M231_01834</name>
</gene>
<dbReference type="VEuPathDB" id="FungiDB:TREMEDRAFT_73216"/>
<organism evidence="4 5">
    <name type="scientific">Tremella mesenterica</name>
    <name type="common">Jelly fungus</name>
    <dbReference type="NCBI Taxonomy" id="5217"/>
    <lineage>
        <taxon>Eukaryota</taxon>
        <taxon>Fungi</taxon>
        <taxon>Dikarya</taxon>
        <taxon>Basidiomycota</taxon>
        <taxon>Agaricomycotina</taxon>
        <taxon>Tremellomycetes</taxon>
        <taxon>Tremellales</taxon>
        <taxon>Tremellaceae</taxon>
        <taxon>Tremella</taxon>
    </lineage>
</organism>
<feature type="compositionally biased region" description="Low complexity" evidence="3">
    <location>
        <begin position="415"/>
        <end position="429"/>
    </location>
</feature>
<feature type="compositionally biased region" description="Low complexity" evidence="3">
    <location>
        <begin position="455"/>
        <end position="471"/>
    </location>
</feature>
<accession>A0A4Q1BSN5</accession>
<dbReference type="STRING" id="5217.A0A4Q1BSN5"/>
<dbReference type="Gene3D" id="1.10.1170.10">
    <property type="entry name" value="Inhibitor Of Apoptosis Protein (2mihbC-IAP-1), Chain A"/>
    <property type="match status" value="2"/>
</dbReference>
<keyword evidence="1" id="KW-0479">Metal-binding</keyword>
<dbReference type="SUPFAM" id="SSF57924">
    <property type="entry name" value="Inhibitor of apoptosis (IAP) repeat"/>
    <property type="match status" value="2"/>
</dbReference>
<evidence type="ECO:0008006" key="6">
    <source>
        <dbReference type="Google" id="ProtNLM"/>
    </source>
</evidence>
<dbReference type="InterPro" id="IPR001370">
    <property type="entry name" value="BIR_rpt"/>
</dbReference>
<sequence length="588" mass="66096">MQFLDNRLSSFSAIVKPKSRAKPAFPHSPDTHPNLTPLLLAEAGFYHTPGSSPASLDTVRCFLCACELGGWEKEDDAFEEHVKRQGCAWADIVCQGKLDTARGRESNLLTFRDDYSTPQDLPSSAESAKVRQKTYEKGWPHKQRAGWMPTPKNLSKAGFVFYPSSDAQDCCLCPLCDLAIDGWEASDDPMEVHQRKSSECRFFTAVLHDQPDLHITNDQPQSQTQTQSQIKPSSQTQTRSVSQPRSQPQSQTSRRTRAPTISEPPETQSVIDEETQSDAPKKGRKPRATSTKPRPARGRKKLEEQIEEVVEEEAIAAVTQPSHNAESMDAKSKKGKKPKVRNTGISNDTESVEEGQENQIKSKSNRKKKPVVEVEIRRNSKEKPQSSNPIHEMEEQDEENTEETERKKVENIPIKSNKSTSNRTTSQSKPLSQLDRFINIPPASPMDRPVKTLKRLSTSRSTSSPDKSLSRGIPRETLDKSLLQGAIEAREVVEKIASSPIPIRRIQDGSSGRQEIESEKNGQESGREVITEIKLDAVLTEEEKSMTVEQLVRAEMNRRYKVMEREGLDMISAWETRTSIARKRIESL</sequence>
<dbReference type="AlphaFoldDB" id="A0A4Q1BSN5"/>
<feature type="region of interest" description="Disordered" evidence="3">
    <location>
        <begin position="213"/>
        <end position="476"/>
    </location>
</feature>